<sequence length="394" mass="45925">MNKNFDADLEEMSNESDPPDFFGSIYTLERRMRGSPRLILSRTFPSDSSTPITPPTNFPQKCSCRYLWRKELHGLSQLMMVKSLSFPNLIFCPNSPDAVHVEDIVKDMETRLGGHLNGTYKDLLKYFIAGSGFDYVYIDQFSDEYKRNLQMNYEIWRGNRSTLDLFKFVFEENSITCNEFFQQCTQGSLNANCCDIFSPTFVMLRGRCFKLNGYNQNDADELAKLRLFIKNIPSPLVNDNHFQSNVIMFIGDENIETSTFPRYYLNPNSWNKFRFNSRLIISLSDNPRCSILPRNRGLYTCYVYEYIKESVVGKYNCTLPYYKETLDYVYSVPVCNVSTVIANYSDIKWPRLESVFHLALAEKFQSTGPRRRTIKLERNLMVTDLSLLSMSYKC</sequence>
<name>A0AAF3FEY6_9BILA</name>
<evidence type="ECO:0000256" key="9">
    <source>
        <dbReference type="ARBA" id="ARBA00023136"/>
    </source>
</evidence>
<keyword evidence="8 13" id="KW-0406">Ion transport</keyword>
<keyword evidence="6" id="KW-1133">Transmembrane helix</keyword>
<dbReference type="GO" id="GO:0005272">
    <property type="term" value="F:sodium channel activity"/>
    <property type="evidence" value="ECO:0007669"/>
    <property type="project" value="UniProtKB-KW"/>
</dbReference>
<evidence type="ECO:0000256" key="3">
    <source>
        <dbReference type="ARBA" id="ARBA00022448"/>
    </source>
</evidence>
<keyword evidence="10" id="KW-0325">Glycoprotein</keyword>
<keyword evidence="7" id="KW-0915">Sodium</keyword>
<proteinExistence type="inferred from homology"/>
<dbReference type="Proteomes" id="UP000887575">
    <property type="component" value="Unassembled WGS sequence"/>
</dbReference>
<keyword evidence="3 13" id="KW-0813">Transport</keyword>
<comment type="subcellular location">
    <subcellularLocation>
        <location evidence="1">Membrane</location>
        <topology evidence="1">Multi-pass membrane protein</topology>
    </subcellularLocation>
</comment>
<dbReference type="InterPro" id="IPR001873">
    <property type="entry name" value="ENaC"/>
</dbReference>
<evidence type="ECO:0000256" key="12">
    <source>
        <dbReference type="ARBA" id="ARBA00023303"/>
    </source>
</evidence>
<evidence type="ECO:0000256" key="4">
    <source>
        <dbReference type="ARBA" id="ARBA00022461"/>
    </source>
</evidence>
<evidence type="ECO:0000256" key="13">
    <source>
        <dbReference type="RuleBase" id="RU000679"/>
    </source>
</evidence>
<keyword evidence="14" id="KW-1185">Reference proteome</keyword>
<keyword evidence="5 13" id="KW-0812">Transmembrane</keyword>
<protein>
    <submittedName>
        <fullName evidence="15">Uncharacterized protein</fullName>
    </submittedName>
</protein>
<evidence type="ECO:0000256" key="8">
    <source>
        <dbReference type="ARBA" id="ARBA00023065"/>
    </source>
</evidence>
<evidence type="ECO:0000256" key="11">
    <source>
        <dbReference type="ARBA" id="ARBA00023201"/>
    </source>
</evidence>
<evidence type="ECO:0000313" key="15">
    <source>
        <dbReference type="WBParaSite" id="MBELARI_LOCUS5433"/>
    </source>
</evidence>
<evidence type="ECO:0000256" key="2">
    <source>
        <dbReference type="ARBA" id="ARBA00007193"/>
    </source>
</evidence>
<evidence type="ECO:0000313" key="14">
    <source>
        <dbReference type="Proteomes" id="UP000887575"/>
    </source>
</evidence>
<evidence type="ECO:0000256" key="10">
    <source>
        <dbReference type="ARBA" id="ARBA00023180"/>
    </source>
</evidence>
<evidence type="ECO:0000256" key="5">
    <source>
        <dbReference type="ARBA" id="ARBA00022692"/>
    </source>
</evidence>
<dbReference type="Pfam" id="PF00858">
    <property type="entry name" value="ASC"/>
    <property type="match status" value="1"/>
</dbReference>
<dbReference type="WBParaSite" id="MBELARI_LOCUS5433">
    <property type="protein sequence ID" value="MBELARI_LOCUS5433"/>
    <property type="gene ID" value="MBELARI_LOCUS5433"/>
</dbReference>
<accession>A0AAF3FEY6</accession>
<organism evidence="14 15">
    <name type="scientific">Mesorhabditis belari</name>
    <dbReference type="NCBI Taxonomy" id="2138241"/>
    <lineage>
        <taxon>Eukaryota</taxon>
        <taxon>Metazoa</taxon>
        <taxon>Ecdysozoa</taxon>
        <taxon>Nematoda</taxon>
        <taxon>Chromadorea</taxon>
        <taxon>Rhabditida</taxon>
        <taxon>Rhabditina</taxon>
        <taxon>Rhabditomorpha</taxon>
        <taxon>Rhabditoidea</taxon>
        <taxon>Rhabditidae</taxon>
        <taxon>Mesorhabditinae</taxon>
        <taxon>Mesorhabditis</taxon>
    </lineage>
</organism>
<dbReference type="GO" id="GO:0016020">
    <property type="term" value="C:membrane"/>
    <property type="evidence" value="ECO:0007669"/>
    <property type="project" value="UniProtKB-SubCell"/>
</dbReference>
<evidence type="ECO:0000256" key="1">
    <source>
        <dbReference type="ARBA" id="ARBA00004141"/>
    </source>
</evidence>
<keyword evidence="9" id="KW-0472">Membrane</keyword>
<dbReference type="AlphaFoldDB" id="A0AAF3FEY6"/>
<keyword evidence="4 13" id="KW-0894">Sodium channel</keyword>
<evidence type="ECO:0000256" key="6">
    <source>
        <dbReference type="ARBA" id="ARBA00022989"/>
    </source>
</evidence>
<comment type="similarity">
    <text evidence="2 13">Belongs to the amiloride-sensitive sodium channel (TC 1.A.6) family.</text>
</comment>
<keyword evidence="12 13" id="KW-0407">Ion channel</keyword>
<evidence type="ECO:0000256" key="7">
    <source>
        <dbReference type="ARBA" id="ARBA00023053"/>
    </source>
</evidence>
<reference evidence="15" key="1">
    <citation type="submission" date="2024-02" db="UniProtKB">
        <authorList>
            <consortium name="WormBaseParasite"/>
        </authorList>
    </citation>
    <scope>IDENTIFICATION</scope>
</reference>
<keyword evidence="11 13" id="KW-0739">Sodium transport</keyword>